<sequence length="248" mass="28320">MILVSLFVGVICFIIGLLLLKATWQQLLVGGIGFVLLVGSAALMIGNDTNHWGMHKVTYEKKENISSLMTDKRMPLLVYEPIRKSDSEKVYIYRHLNSTKDMHTQASLKTKNRVEQRGTKATLKTTTTYWKMNAGFWKFWFAGVTSQRRFSSRENKFTISNNWHILSRNQAEWLSKTATAKEKAGRSEIKTVITQNVEKAVRADPTMSKKDQQVLEQRVKSQVEAQAKQKATAELQQLVTEAKQQSVH</sequence>
<name>A0A0R2HT33_9LACO</name>
<evidence type="ECO:0000256" key="1">
    <source>
        <dbReference type="SAM" id="Phobius"/>
    </source>
</evidence>
<protein>
    <recommendedName>
        <fullName evidence="6">DUF4811 domain-containing protein</fullName>
    </recommendedName>
</protein>
<dbReference type="InterPro" id="IPR032083">
    <property type="entry name" value="DUF4811"/>
</dbReference>
<dbReference type="RefSeq" id="WP_056986093.1">
    <property type="nucleotide sequence ID" value="NZ_BAAAXI010000181.1"/>
</dbReference>
<dbReference type="Pfam" id="PF16069">
    <property type="entry name" value="DUF4811"/>
    <property type="match status" value="1"/>
</dbReference>
<evidence type="ECO:0000313" key="2">
    <source>
        <dbReference type="EMBL" id="AMV63310.1"/>
    </source>
</evidence>
<keyword evidence="1" id="KW-1133">Transmembrane helix</keyword>
<gene>
    <name evidence="2" type="ORF">ADU70_1844</name>
    <name evidence="3" type="ORF">ADU72_0846</name>
</gene>
<evidence type="ECO:0000313" key="5">
    <source>
        <dbReference type="Proteomes" id="UP000076405"/>
    </source>
</evidence>
<accession>A0A0R2HT33</accession>
<feature type="transmembrane region" description="Helical" evidence="1">
    <location>
        <begin position="27"/>
        <end position="46"/>
    </location>
</feature>
<dbReference type="OrthoDB" id="2249491at2"/>
<reference evidence="4 5" key="1">
    <citation type="journal article" date="2016" name="PLoS ONE">
        <title>The Identification of Novel Diagnostic Marker Genes for the Detection of Beer Spoiling Pediococcus damnosus Strains Using the BlAst Diagnostic Gene findEr.</title>
        <authorList>
            <person name="Behr J."/>
            <person name="Geissler A.J."/>
            <person name="Schmid J."/>
            <person name="Zehe A."/>
            <person name="Vogel R.F."/>
        </authorList>
    </citation>
    <scope>NUCLEOTIDE SEQUENCE [LARGE SCALE GENOMIC DNA]</scope>
    <source>
        <strain evidence="2 5">TMW 2.1533</strain>
        <strain evidence="3 4">TMW 2.1535</strain>
    </source>
</reference>
<evidence type="ECO:0000313" key="4">
    <source>
        <dbReference type="Proteomes" id="UP000076244"/>
    </source>
</evidence>
<organism evidence="2 5">
    <name type="scientific">Pediococcus damnosus</name>
    <dbReference type="NCBI Taxonomy" id="51663"/>
    <lineage>
        <taxon>Bacteria</taxon>
        <taxon>Bacillati</taxon>
        <taxon>Bacillota</taxon>
        <taxon>Bacilli</taxon>
        <taxon>Lactobacillales</taxon>
        <taxon>Lactobacillaceae</taxon>
        <taxon>Pediococcus</taxon>
    </lineage>
</organism>
<keyword evidence="1" id="KW-0812">Transmembrane</keyword>
<proteinExistence type="predicted"/>
<dbReference type="AlphaFoldDB" id="A0A0R2HT33"/>
<dbReference type="EMBL" id="CP012275">
    <property type="protein sequence ID" value="AMV63310.1"/>
    <property type="molecule type" value="Genomic_DNA"/>
</dbReference>
<keyword evidence="1" id="KW-0472">Membrane</keyword>
<dbReference type="EMBL" id="CP012288">
    <property type="protein sequence ID" value="AMV66791.1"/>
    <property type="molecule type" value="Genomic_DNA"/>
</dbReference>
<keyword evidence="4" id="KW-1185">Reference proteome</keyword>
<feature type="transmembrane region" description="Helical" evidence="1">
    <location>
        <begin position="6"/>
        <end position="22"/>
    </location>
</feature>
<dbReference type="KEGG" id="pdm:ADU72_0846"/>
<evidence type="ECO:0008006" key="6">
    <source>
        <dbReference type="Google" id="ProtNLM"/>
    </source>
</evidence>
<dbReference type="Proteomes" id="UP000076405">
    <property type="component" value="Chromosome"/>
</dbReference>
<dbReference type="Proteomes" id="UP000076244">
    <property type="component" value="Chromosome"/>
</dbReference>
<evidence type="ECO:0000313" key="3">
    <source>
        <dbReference type="EMBL" id="AMV66791.1"/>
    </source>
</evidence>